<dbReference type="PRINTS" id="PR00837">
    <property type="entry name" value="V5TPXLIKE"/>
</dbReference>
<keyword evidence="2" id="KW-0732">Signal</keyword>
<dbReference type="CDD" id="cd05381">
    <property type="entry name" value="CAP_PR-1"/>
    <property type="match status" value="1"/>
</dbReference>
<dbReference type="PROSITE" id="PS01010">
    <property type="entry name" value="CRISP_2"/>
    <property type="match status" value="1"/>
</dbReference>
<dbReference type="PANTHER" id="PTHR10334">
    <property type="entry name" value="CYSTEINE-RICH SECRETORY PROTEIN-RELATED"/>
    <property type="match status" value="1"/>
</dbReference>
<protein>
    <recommendedName>
        <fullName evidence="3">SCP domain-containing protein</fullName>
    </recommendedName>
</protein>
<dbReference type="FunFam" id="3.40.33.10:FF:000004">
    <property type="entry name" value="CAP, cysteine-rich secretory protein, antigen 5"/>
    <property type="match status" value="1"/>
</dbReference>
<comment type="caution">
    <text evidence="4">The sequence shown here is derived from an EMBL/GenBank/DDBJ whole genome shotgun (WGS) entry which is preliminary data.</text>
</comment>
<dbReference type="Gene3D" id="3.40.33.10">
    <property type="entry name" value="CAP"/>
    <property type="match status" value="1"/>
</dbReference>
<dbReference type="InterPro" id="IPR001283">
    <property type="entry name" value="CRISP-related"/>
</dbReference>
<evidence type="ECO:0000313" key="4">
    <source>
        <dbReference type="EMBL" id="GKU87931.1"/>
    </source>
</evidence>
<dbReference type="AlphaFoldDB" id="A0AAV5HNT0"/>
<sequence length="282" mass="31556">MQHPRTKTQILAIFIILFIQLLPIVIAHKSQDSQVPLPYKGGHHLHPSHHHGHHGQKPSHSSLSEENLDGSHELPSNSHHHDPSPLQGSHDSGGQDKGWSHLPLPMSEEDEFLIAHNKYRSKLGHPPLSWDVNLASFAQWWANKRSVDCEMLHSRMDYGENIFWGARDHWTPTEVVDLWAGEGNFYNPETNMCQPDQMCGHYTQIIWTTSSKIGCSRKKCQTGGVFVICSYDPPGNIRGSDPFSPQRHRTSDTGISPLPSIPPPPSPGEAPSQSKHARFTAV</sequence>
<feature type="signal peptide" evidence="2">
    <location>
        <begin position="1"/>
        <end position="27"/>
    </location>
</feature>
<feature type="compositionally biased region" description="Basic residues" evidence="1">
    <location>
        <begin position="41"/>
        <end position="57"/>
    </location>
</feature>
<dbReference type="InterPro" id="IPR014044">
    <property type="entry name" value="CAP_dom"/>
</dbReference>
<proteinExistence type="predicted"/>
<dbReference type="GO" id="GO:0005576">
    <property type="term" value="C:extracellular region"/>
    <property type="evidence" value="ECO:0007669"/>
    <property type="project" value="InterPro"/>
</dbReference>
<feature type="region of interest" description="Disordered" evidence="1">
    <location>
        <begin position="37"/>
        <end position="102"/>
    </location>
</feature>
<feature type="chain" id="PRO_5043573926" description="SCP domain-containing protein" evidence="2">
    <location>
        <begin position="28"/>
        <end position="282"/>
    </location>
</feature>
<name>A0AAV5HNT0_9ROSI</name>
<dbReference type="EMBL" id="BPVZ01000002">
    <property type="protein sequence ID" value="GKU87931.1"/>
    <property type="molecule type" value="Genomic_DNA"/>
</dbReference>
<evidence type="ECO:0000256" key="2">
    <source>
        <dbReference type="SAM" id="SignalP"/>
    </source>
</evidence>
<feature type="compositionally biased region" description="Pro residues" evidence="1">
    <location>
        <begin position="259"/>
        <end position="268"/>
    </location>
</feature>
<evidence type="ECO:0000313" key="5">
    <source>
        <dbReference type="Proteomes" id="UP001054252"/>
    </source>
</evidence>
<keyword evidence="5" id="KW-1185">Reference proteome</keyword>
<evidence type="ECO:0000256" key="1">
    <source>
        <dbReference type="SAM" id="MobiDB-lite"/>
    </source>
</evidence>
<dbReference type="SUPFAM" id="SSF55797">
    <property type="entry name" value="PR-1-like"/>
    <property type="match status" value="1"/>
</dbReference>
<dbReference type="Proteomes" id="UP001054252">
    <property type="component" value="Unassembled WGS sequence"/>
</dbReference>
<dbReference type="InterPro" id="IPR018244">
    <property type="entry name" value="Allrgn_V5/Tpx1_CS"/>
</dbReference>
<organism evidence="4 5">
    <name type="scientific">Rubroshorea leprosula</name>
    <dbReference type="NCBI Taxonomy" id="152421"/>
    <lineage>
        <taxon>Eukaryota</taxon>
        <taxon>Viridiplantae</taxon>
        <taxon>Streptophyta</taxon>
        <taxon>Embryophyta</taxon>
        <taxon>Tracheophyta</taxon>
        <taxon>Spermatophyta</taxon>
        <taxon>Magnoliopsida</taxon>
        <taxon>eudicotyledons</taxon>
        <taxon>Gunneridae</taxon>
        <taxon>Pentapetalae</taxon>
        <taxon>rosids</taxon>
        <taxon>malvids</taxon>
        <taxon>Malvales</taxon>
        <taxon>Dipterocarpaceae</taxon>
        <taxon>Rubroshorea</taxon>
    </lineage>
</organism>
<reference evidence="4 5" key="1">
    <citation type="journal article" date="2021" name="Commun. Biol.">
        <title>The genome of Shorea leprosula (Dipterocarpaceae) highlights the ecological relevance of drought in aseasonal tropical rainforests.</title>
        <authorList>
            <person name="Ng K.K.S."/>
            <person name="Kobayashi M.J."/>
            <person name="Fawcett J.A."/>
            <person name="Hatakeyama M."/>
            <person name="Paape T."/>
            <person name="Ng C.H."/>
            <person name="Ang C.C."/>
            <person name="Tnah L.H."/>
            <person name="Lee C.T."/>
            <person name="Nishiyama T."/>
            <person name="Sese J."/>
            <person name="O'Brien M.J."/>
            <person name="Copetti D."/>
            <person name="Mohd Noor M.I."/>
            <person name="Ong R.C."/>
            <person name="Putra M."/>
            <person name="Sireger I.Z."/>
            <person name="Indrioko S."/>
            <person name="Kosugi Y."/>
            <person name="Izuno A."/>
            <person name="Isagi Y."/>
            <person name="Lee S.L."/>
            <person name="Shimizu K.K."/>
        </authorList>
    </citation>
    <scope>NUCLEOTIDE SEQUENCE [LARGE SCALE GENOMIC DNA]</scope>
    <source>
        <strain evidence="4">214</strain>
    </source>
</reference>
<dbReference type="InterPro" id="IPR035940">
    <property type="entry name" value="CAP_sf"/>
</dbReference>
<dbReference type="PROSITE" id="PS01009">
    <property type="entry name" value="CRISP_1"/>
    <property type="match status" value="1"/>
</dbReference>
<evidence type="ECO:0000259" key="3">
    <source>
        <dbReference type="SMART" id="SM00198"/>
    </source>
</evidence>
<dbReference type="Pfam" id="PF00188">
    <property type="entry name" value="CAP"/>
    <property type="match status" value="1"/>
</dbReference>
<gene>
    <name evidence="4" type="ORF">SLEP1_g2258</name>
</gene>
<feature type="domain" description="SCP" evidence="3">
    <location>
        <begin position="107"/>
        <end position="239"/>
    </location>
</feature>
<accession>A0AAV5HNT0</accession>
<feature type="region of interest" description="Disordered" evidence="1">
    <location>
        <begin position="238"/>
        <end position="282"/>
    </location>
</feature>
<dbReference type="SMART" id="SM00198">
    <property type="entry name" value="SCP"/>
    <property type="match status" value="1"/>
</dbReference>